<dbReference type="InterPro" id="IPR033140">
    <property type="entry name" value="Lipase_GDXG_put_SER_AS"/>
</dbReference>
<accession>A0A1H3U5L7</accession>
<sequence>MTDYGLTDGPVLESVTREFAETHTSPPVPPDVDLAAARRLVTDLQDKPPLEETDTCAQWIMGPANPHGRIRVRVVRPAGDRARPLPVIVYLHGLGWALGDSVTHDRILRSLALGADAAVVFPEYHLVPRARYPVALEQCYAVSRWVTEDGANLGLDSGRIALAGDSSGANLAAALTLMAKERGDVSFCYQVLFCPVTDAG</sequence>
<dbReference type="AlphaFoldDB" id="A0A1H3U5L7"/>
<dbReference type="InterPro" id="IPR050300">
    <property type="entry name" value="GDXG_lipolytic_enzyme"/>
</dbReference>
<dbReference type="SUPFAM" id="SSF53474">
    <property type="entry name" value="alpha/beta-Hydrolases"/>
    <property type="match status" value="1"/>
</dbReference>
<evidence type="ECO:0000313" key="6">
    <source>
        <dbReference type="Proteomes" id="UP000199529"/>
    </source>
</evidence>
<evidence type="ECO:0000256" key="3">
    <source>
        <dbReference type="PROSITE-ProRule" id="PRU10038"/>
    </source>
</evidence>
<proteinExistence type="inferred from homology"/>
<dbReference type="EMBL" id="FNOK01000111">
    <property type="protein sequence ID" value="SDZ57750.1"/>
    <property type="molecule type" value="Genomic_DNA"/>
</dbReference>
<keyword evidence="2 5" id="KW-0378">Hydrolase</keyword>
<evidence type="ECO:0000259" key="4">
    <source>
        <dbReference type="Pfam" id="PF07859"/>
    </source>
</evidence>
<dbReference type="PANTHER" id="PTHR48081:SF8">
    <property type="entry name" value="ALPHA_BETA HYDROLASE FOLD-3 DOMAIN-CONTAINING PROTEIN-RELATED"/>
    <property type="match status" value="1"/>
</dbReference>
<keyword evidence="6" id="KW-1185">Reference proteome</keyword>
<dbReference type="InterPro" id="IPR013094">
    <property type="entry name" value="AB_hydrolase_3"/>
</dbReference>
<dbReference type="STRING" id="418495.SAMN05216215_11111"/>
<evidence type="ECO:0000313" key="5">
    <source>
        <dbReference type="EMBL" id="SDZ57750.1"/>
    </source>
</evidence>
<name>A0A1H3U5L7_9PSEU</name>
<dbReference type="InterPro" id="IPR029058">
    <property type="entry name" value="AB_hydrolase_fold"/>
</dbReference>
<reference evidence="6" key="1">
    <citation type="submission" date="2016-10" db="EMBL/GenBank/DDBJ databases">
        <authorList>
            <person name="Varghese N."/>
            <person name="Submissions S."/>
        </authorList>
    </citation>
    <scope>NUCLEOTIDE SEQUENCE [LARGE SCALE GENOMIC DNA]</scope>
    <source>
        <strain evidence="6">CGMCC 4.3530</strain>
    </source>
</reference>
<dbReference type="Proteomes" id="UP000199529">
    <property type="component" value="Unassembled WGS sequence"/>
</dbReference>
<organism evidence="5 6">
    <name type="scientific">Saccharopolyspora shandongensis</name>
    <dbReference type="NCBI Taxonomy" id="418495"/>
    <lineage>
        <taxon>Bacteria</taxon>
        <taxon>Bacillati</taxon>
        <taxon>Actinomycetota</taxon>
        <taxon>Actinomycetes</taxon>
        <taxon>Pseudonocardiales</taxon>
        <taxon>Pseudonocardiaceae</taxon>
        <taxon>Saccharopolyspora</taxon>
    </lineage>
</organism>
<comment type="similarity">
    <text evidence="1">Belongs to the 'GDXG' lipolytic enzyme family.</text>
</comment>
<evidence type="ECO:0000256" key="1">
    <source>
        <dbReference type="ARBA" id="ARBA00010515"/>
    </source>
</evidence>
<dbReference type="Pfam" id="PF07859">
    <property type="entry name" value="Abhydrolase_3"/>
    <property type="match status" value="1"/>
</dbReference>
<feature type="non-terminal residue" evidence="5">
    <location>
        <position position="200"/>
    </location>
</feature>
<dbReference type="Gene3D" id="3.40.50.1820">
    <property type="entry name" value="alpha/beta hydrolase"/>
    <property type="match status" value="1"/>
</dbReference>
<feature type="active site" evidence="3">
    <location>
        <position position="166"/>
    </location>
</feature>
<dbReference type="PROSITE" id="PS01174">
    <property type="entry name" value="LIPASE_GDXG_SER"/>
    <property type="match status" value="1"/>
</dbReference>
<dbReference type="GO" id="GO:0016787">
    <property type="term" value="F:hydrolase activity"/>
    <property type="evidence" value="ECO:0007669"/>
    <property type="project" value="UniProtKB-KW"/>
</dbReference>
<dbReference type="RefSeq" id="WP_245761840.1">
    <property type="nucleotide sequence ID" value="NZ_FNOK01000111.1"/>
</dbReference>
<evidence type="ECO:0000256" key="2">
    <source>
        <dbReference type="ARBA" id="ARBA00022801"/>
    </source>
</evidence>
<protein>
    <submittedName>
        <fullName evidence="5">Alpha/beta hydrolase fold</fullName>
    </submittedName>
</protein>
<gene>
    <name evidence="5" type="ORF">SAMN05216215_11111</name>
</gene>
<dbReference type="PANTHER" id="PTHR48081">
    <property type="entry name" value="AB HYDROLASE SUPERFAMILY PROTEIN C4A8.06C"/>
    <property type="match status" value="1"/>
</dbReference>
<feature type="domain" description="Alpha/beta hydrolase fold-3" evidence="4">
    <location>
        <begin position="88"/>
        <end position="199"/>
    </location>
</feature>